<reference evidence="10 11" key="1">
    <citation type="journal article" date="2018" name="New Phytol.">
        <title>Phylogenomics of Endogonaceae and evolution of mycorrhizas within Mucoromycota.</title>
        <authorList>
            <person name="Chang Y."/>
            <person name="Desiro A."/>
            <person name="Na H."/>
            <person name="Sandor L."/>
            <person name="Lipzen A."/>
            <person name="Clum A."/>
            <person name="Barry K."/>
            <person name="Grigoriev I.V."/>
            <person name="Martin F.M."/>
            <person name="Stajich J.E."/>
            <person name="Smith M.E."/>
            <person name="Bonito G."/>
            <person name="Spatafora J.W."/>
        </authorList>
    </citation>
    <scope>NUCLEOTIDE SEQUENCE [LARGE SCALE GENOMIC DNA]</scope>
    <source>
        <strain evidence="10 11">GMNB39</strain>
    </source>
</reference>
<dbReference type="PANTHER" id="PTHR13085">
    <property type="entry name" value="MICROSOMAL SIGNAL PEPTIDASE 25 KDA SUBUNIT"/>
    <property type="match status" value="1"/>
</dbReference>
<dbReference type="GO" id="GO:0006465">
    <property type="term" value="P:signal peptide processing"/>
    <property type="evidence" value="ECO:0007669"/>
    <property type="project" value="InterPro"/>
</dbReference>
<feature type="transmembrane region" description="Helical" evidence="9">
    <location>
        <begin position="69"/>
        <end position="90"/>
    </location>
</feature>
<evidence type="ECO:0000256" key="8">
    <source>
        <dbReference type="ARBA" id="ARBA00045608"/>
    </source>
</evidence>
<dbReference type="Pfam" id="PF06703">
    <property type="entry name" value="SPC25"/>
    <property type="match status" value="1"/>
</dbReference>
<comment type="similarity">
    <text evidence="2">Belongs to the SPCS2 family.</text>
</comment>
<dbReference type="GO" id="GO:0005787">
    <property type="term" value="C:signal peptidase complex"/>
    <property type="evidence" value="ECO:0007669"/>
    <property type="project" value="InterPro"/>
</dbReference>
<sequence length="187" mass="21214">MSDPVRVNRGSLTDLKNAVDDHLKKFLTTNQGYTENHLHIDIKLFLGYLSCLFAAIGSWYGYVHSFDDSRTITAVCVGAYFFLNVILFLYTTFVEKDTVFVGVKRDPVSKSPIEILTISANMKRYSHIYELTFASERPASSKASPSKYLLESSFGEWFDEDGVLHEPELERDLKDALEKSGTKVHVE</sequence>
<dbReference type="AlphaFoldDB" id="A0A433CYE7"/>
<evidence type="ECO:0000313" key="11">
    <source>
        <dbReference type="Proteomes" id="UP000268093"/>
    </source>
</evidence>
<evidence type="ECO:0000313" key="10">
    <source>
        <dbReference type="EMBL" id="RUP43598.1"/>
    </source>
</evidence>
<evidence type="ECO:0000256" key="5">
    <source>
        <dbReference type="ARBA" id="ARBA00022824"/>
    </source>
</evidence>
<keyword evidence="7 9" id="KW-0472">Membrane</keyword>
<proteinExistence type="inferred from homology"/>
<accession>A0A433CYE7</accession>
<evidence type="ECO:0000256" key="4">
    <source>
        <dbReference type="ARBA" id="ARBA00022692"/>
    </source>
</evidence>
<evidence type="ECO:0000256" key="9">
    <source>
        <dbReference type="SAM" id="Phobius"/>
    </source>
</evidence>
<keyword evidence="11" id="KW-1185">Reference proteome</keyword>
<keyword evidence="6 9" id="KW-1133">Transmembrane helix</keyword>
<dbReference type="PANTHER" id="PTHR13085:SF0">
    <property type="entry name" value="SIGNAL PEPTIDASE COMPLEX SUBUNIT 2"/>
    <property type="match status" value="1"/>
</dbReference>
<name>A0A433CYE7_9FUNG</name>
<evidence type="ECO:0000256" key="2">
    <source>
        <dbReference type="ARBA" id="ARBA00007324"/>
    </source>
</evidence>
<protein>
    <recommendedName>
        <fullName evidence="3">Signal peptidase complex subunit 2</fullName>
    </recommendedName>
</protein>
<comment type="function">
    <text evidence="8">Component of the signal peptidase complex (SPC) which catalyzes the cleavage of N-terminal signal sequences from nascent proteins as they are translocated into the lumen of the endoplasmic reticulum. Enhances the enzymatic activity of SPC and facilitates the interactions between different components of the translocation site.</text>
</comment>
<dbReference type="InterPro" id="IPR009582">
    <property type="entry name" value="Spc2/SPCS2"/>
</dbReference>
<evidence type="ECO:0000256" key="6">
    <source>
        <dbReference type="ARBA" id="ARBA00022989"/>
    </source>
</evidence>
<dbReference type="OrthoDB" id="29558at2759"/>
<feature type="transmembrane region" description="Helical" evidence="9">
    <location>
        <begin position="44"/>
        <end position="63"/>
    </location>
</feature>
<evidence type="ECO:0000256" key="7">
    <source>
        <dbReference type="ARBA" id="ARBA00023136"/>
    </source>
</evidence>
<comment type="caution">
    <text evidence="10">The sequence shown here is derived from an EMBL/GenBank/DDBJ whole genome shotgun (WGS) entry which is preliminary data.</text>
</comment>
<keyword evidence="4 9" id="KW-0812">Transmembrane</keyword>
<keyword evidence="5" id="KW-0256">Endoplasmic reticulum</keyword>
<dbReference type="EMBL" id="RBNI01010635">
    <property type="protein sequence ID" value="RUP43598.1"/>
    <property type="molecule type" value="Genomic_DNA"/>
</dbReference>
<evidence type="ECO:0000256" key="1">
    <source>
        <dbReference type="ARBA" id="ARBA00004477"/>
    </source>
</evidence>
<comment type="subcellular location">
    <subcellularLocation>
        <location evidence="1">Endoplasmic reticulum membrane</location>
        <topology evidence="1">Multi-pass membrane protein</topology>
    </subcellularLocation>
</comment>
<organism evidence="10 11">
    <name type="scientific">Jimgerdemannia flammicorona</name>
    <dbReference type="NCBI Taxonomy" id="994334"/>
    <lineage>
        <taxon>Eukaryota</taxon>
        <taxon>Fungi</taxon>
        <taxon>Fungi incertae sedis</taxon>
        <taxon>Mucoromycota</taxon>
        <taxon>Mucoromycotina</taxon>
        <taxon>Endogonomycetes</taxon>
        <taxon>Endogonales</taxon>
        <taxon>Endogonaceae</taxon>
        <taxon>Jimgerdemannia</taxon>
    </lineage>
</organism>
<gene>
    <name evidence="10" type="ORF">BC936DRAFT_136963</name>
</gene>
<dbReference type="Proteomes" id="UP000268093">
    <property type="component" value="Unassembled WGS sequence"/>
</dbReference>
<evidence type="ECO:0000256" key="3">
    <source>
        <dbReference type="ARBA" id="ARBA00017057"/>
    </source>
</evidence>
<dbReference type="GO" id="GO:0045047">
    <property type="term" value="P:protein targeting to ER"/>
    <property type="evidence" value="ECO:0007669"/>
    <property type="project" value="TreeGrafter"/>
</dbReference>